<dbReference type="Proteomes" id="UP000005459">
    <property type="component" value="Unassembled WGS sequence"/>
</dbReference>
<sequence>MDPLSKALAKARASRAALSQADQGEGVVDRGLEQPERLPVERTRPTQRNHLEAHRILTNSGNAVALAAFKQLRTQVVQRMRTNGWRTLVVTSPREGNGKTVTAINLAVNLARQTHSHVLLADLDLRQPSVQHYLSAETAPGISDYILSDTPMDEILFNPAGIEGLTVLPGREAFSHSSEALLLRKTVDLITALQSQYADGFLILDMPPVLATDDVLAFSNHWDAALLVVEEGSTTEPDLRRALDMLSVKPLLGTVMTKSQSALPSDAY</sequence>
<dbReference type="OrthoDB" id="9775724at2"/>
<dbReference type="InterPro" id="IPR033756">
    <property type="entry name" value="YlxH/NBP35"/>
</dbReference>
<evidence type="ECO:0000256" key="1">
    <source>
        <dbReference type="ARBA" id="ARBA00022741"/>
    </source>
</evidence>
<dbReference type="PANTHER" id="PTHR32309:SF31">
    <property type="entry name" value="CAPSULAR EXOPOLYSACCHARIDE FAMILY"/>
    <property type="match status" value="1"/>
</dbReference>
<dbReference type="EMBL" id="AFWV01000006">
    <property type="protein sequence ID" value="EGV18524.1"/>
    <property type="molecule type" value="Genomic_DNA"/>
</dbReference>
<keyword evidence="1" id="KW-0547">Nucleotide-binding</keyword>
<dbReference type="CDD" id="cd05387">
    <property type="entry name" value="BY-kinase"/>
    <property type="match status" value="1"/>
</dbReference>
<reference evidence="4 5" key="1">
    <citation type="submission" date="2011-06" db="EMBL/GenBank/DDBJ databases">
        <title>The draft genome of Thiocapsa marina 5811.</title>
        <authorList>
            <consortium name="US DOE Joint Genome Institute (JGI-PGF)"/>
            <person name="Lucas S."/>
            <person name="Han J."/>
            <person name="Cheng J.-F."/>
            <person name="Goodwin L."/>
            <person name="Pitluck S."/>
            <person name="Peters L."/>
            <person name="Land M.L."/>
            <person name="Hauser L."/>
            <person name="Vogl K."/>
            <person name="Liu Z."/>
            <person name="Imhoff J."/>
            <person name="Thiel V."/>
            <person name="Frigaard N.-U."/>
            <person name="Bryant D."/>
            <person name="Woyke T.J."/>
        </authorList>
    </citation>
    <scope>NUCLEOTIDE SEQUENCE [LARGE SCALE GENOMIC DNA]</scope>
    <source>
        <strain evidence="4 5">5811</strain>
    </source>
</reference>
<dbReference type="AlphaFoldDB" id="F9UAQ6"/>
<dbReference type="PANTHER" id="PTHR32309">
    <property type="entry name" value="TYROSINE-PROTEIN KINASE"/>
    <property type="match status" value="1"/>
</dbReference>
<organism evidence="4 5">
    <name type="scientific">Thiocapsa marina 5811</name>
    <dbReference type="NCBI Taxonomy" id="768671"/>
    <lineage>
        <taxon>Bacteria</taxon>
        <taxon>Pseudomonadati</taxon>
        <taxon>Pseudomonadota</taxon>
        <taxon>Gammaproteobacteria</taxon>
        <taxon>Chromatiales</taxon>
        <taxon>Chromatiaceae</taxon>
        <taxon>Thiocapsa</taxon>
    </lineage>
</organism>
<evidence type="ECO:0000256" key="3">
    <source>
        <dbReference type="SAM" id="MobiDB-lite"/>
    </source>
</evidence>
<keyword evidence="5" id="KW-1185">Reference proteome</keyword>
<dbReference type="STRING" id="768671.ThimaDRAFT_1942"/>
<dbReference type="eggNOG" id="COG0489">
    <property type="taxonomic scope" value="Bacteria"/>
</dbReference>
<proteinExistence type="predicted"/>
<dbReference type="RefSeq" id="WP_007192818.1">
    <property type="nucleotide sequence ID" value="NZ_AFWV01000006.1"/>
</dbReference>
<dbReference type="Pfam" id="PF10609">
    <property type="entry name" value="ParA"/>
    <property type="match status" value="1"/>
</dbReference>
<dbReference type="SUPFAM" id="SSF52540">
    <property type="entry name" value="P-loop containing nucleoside triphosphate hydrolases"/>
    <property type="match status" value="1"/>
</dbReference>
<dbReference type="InterPro" id="IPR005702">
    <property type="entry name" value="Wzc-like_C"/>
</dbReference>
<evidence type="ECO:0000256" key="2">
    <source>
        <dbReference type="ARBA" id="ARBA00022840"/>
    </source>
</evidence>
<feature type="compositionally biased region" description="Basic and acidic residues" evidence="3">
    <location>
        <begin position="27"/>
        <end position="38"/>
    </location>
</feature>
<keyword evidence="2" id="KW-0067">ATP-binding</keyword>
<dbReference type="Gene3D" id="3.40.50.300">
    <property type="entry name" value="P-loop containing nucleotide triphosphate hydrolases"/>
    <property type="match status" value="1"/>
</dbReference>
<evidence type="ECO:0000313" key="4">
    <source>
        <dbReference type="EMBL" id="EGV18524.1"/>
    </source>
</evidence>
<accession>F9UAQ6</accession>
<dbReference type="InterPro" id="IPR027417">
    <property type="entry name" value="P-loop_NTPase"/>
</dbReference>
<feature type="region of interest" description="Disordered" evidence="3">
    <location>
        <begin position="15"/>
        <end position="38"/>
    </location>
</feature>
<dbReference type="InterPro" id="IPR050445">
    <property type="entry name" value="Bact_polysacc_biosynth/exp"/>
</dbReference>
<evidence type="ECO:0000313" key="5">
    <source>
        <dbReference type="Proteomes" id="UP000005459"/>
    </source>
</evidence>
<protein>
    <submittedName>
        <fullName evidence="4">Uncharacterized protein</fullName>
    </submittedName>
</protein>
<name>F9UAQ6_9GAMM</name>
<gene>
    <name evidence="4" type="ORF">ThimaDRAFT_1942</name>
</gene>